<evidence type="ECO:0000259" key="2">
    <source>
        <dbReference type="Pfam" id="PF10545"/>
    </source>
</evidence>
<accession>A0AAJ7SAG0</accession>
<protein>
    <submittedName>
        <fullName evidence="4">Uncharacterized protein LOC113464991</fullName>
    </submittedName>
</protein>
<evidence type="ECO:0000313" key="3">
    <source>
        <dbReference type="Proteomes" id="UP000694925"/>
    </source>
</evidence>
<dbReference type="KEGG" id="ccal:113464991"/>
<feature type="compositionally biased region" description="Basic and acidic residues" evidence="1">
    <location>
        <begin position="9"/>
        <end position="22"/>
    </location>
</feature>
<dbReference type="GeneID" id="113464991"/>
<evidence type="ECO:0000313" key="4">
    <source>
        <dbReference type="RefSeq" id="XP_026673848.1"/>
    </source>
</evidence>
<sequence>MSAKNKWKNLKDSFRKSKKDNVTRSGQAASTTKAYKYAKVLEFLEPHMALCRTISNLLDVPSDSDESNSEEQLREWQRRSQDVGCK</sequence>
<reference evidence="4" key="1">
    <citation type="submission" date="2025-08" db="UniProtKB">
        <authorList>
            <consortium name="RefSeq"/>
        </authorList>
    </citation>
    <scope>IDENTIFICATION</scope>
    <source>
        <tissue evidence="4">Whole body</tissue>
    </source>
</reference>
<feature type="region of interest" description="Disordered" evidence="1">
    <location>
        <begin position="59"/>
        <end position="86"/>
    </location>
</feature>
<dbReference type="RefSeq" id="XP_026673848.1">
    <property type="nucleotide sequence ID" value="XM_026818047.1"/>
</dbReference>
<dbReference type="InterPro" id="IPR006578">
    <property type="entry name" value="MADF-dom"/>
</dbReference>
<feature type="region of interest" description="Disordered" evidence="1">
    <location>
        <begin position="1"/>
        <end position="29"/>
    </location>
</feature>
<gene>
    <name evidence="4" type="primary">LOC113464991</name>
</gene>
<dbReference type="Proteomes" id="UP000694925">
    <property type="component" value="Unplaced"/>
</dbReference>
<organism evidence="3 4">
    <name type="scientific">Ceratina calcarata</name>
    <dbReference type="NCBI Taxonomy" id="156304"/>
    <lineage>
        <taxon>Eukaryota</taxon>
        <taxon>Metazoa</taxon>
        <taxon>Ecdysozoa</taxon>
        <taxon>Arthropoda</taxon>
        <taxon>Hexapoda</taxon>
        <taxon>Insecta</taxon>
        <taxon>Pterygota</taxon>
        <taxon>Neoptera</taxon>
        <taxon>Endopterygota</taxon>
        <taxon>Hymenoptera</taxon>
        <taxon>Apocrita</taxon>
        <taxon>Aculeata</taxon>
        <taxon>Apoidea</taxon>
        <taxon>Anthophila</taxon>
        <taxon>Apidae</taxon>
        <taxon>Ceratina</taxon>
        <taxon>Zadontomerus</taxon>
    </lineage>
</organism>
<proteinExistence type="predicted"/>
<keyword evidence="3" id="KW-1185">Reference proteome</keyword>
<evidence type="ECO:0000256" key="1">
    <source>
        <dbReference type="SAM" id="MobiDB-lite"/>
    </source>
</evidence>
<dbReference type="AlphaFoldDB" id="A0AAJ7SAG0"/>
<dbReference type="Pfam" id="PF10545">
    <property type="entry name" value="MADF_DNA_bdg"/>
    <property type="match status" value="1"/>
</dbReference>
<name>A0AAJ7SAG0_9HYME</name>
<feature type="compositionally biased region" description="Basic and acidic residues" evidence="1">
    <location>
        <begin position="71"/>
        <end position="86"/>
    </location>
</feature>
<feature type="domain" description="MADF" evidence="2">
    <location>
        <begin position="3"/>
        <end position="44"/>
    </location>
</feature>